<dbReference type="EMBL" id="LFZN01000013">
    <property type="protein sequence ID" value="KXT05351.1"/>
    <property type="molecule type" value="Genomic_DNA"/>
</dbReference>
<evidence type="ECO:0000313" key="3">
    <source>
        <dbReference type="EMBL" id="KXT05351.1"/>
    </source>
</evidence>
<evidence type="ECO:0000256" key="2">
    <source>
        <dbReference type="SAM" id="MobiDB-lite"/>
    </source>
</evidence>
<comment type="caution">
    <text evidence="3">The sequence shown here is derived from an EMBL/GenBank/DDBJ whole genome shotgun (WGS) entry which is preliminary data.</text>
</comment>
<accession>A0A139HSA5</accession>
<feature type="compositionally biased region" description="Low complexity" evidence="2">
    <location>
        <begin position="86"/>
        <end position="96"/>
    </location>
</feature>
<dbReference type="OrthoDB" id="360540at2759"/>
<dbReference type="GO" id="GO:0005737">
    <property type="term" value="C:cytoplasm"/>
    <property type="evidence" value="ECO:0007669"/>
    <property type="project" value="TreeGrafter"/>
</dbReference>
<comment type="similarity">
    <text evidence="1">Belongs to the CDC123 family.</text>
</comment>
<dbReference type="Pfam" id="PF07065">
    <property type="entry name" value="D123"/>
    <property type="match status" value="1"/>
</dbReference>
<dbReference type="AlphaFoldDB" id="A0A139HSA5"/>
<dbReference type="Proteomes" id="UP000070133">
    <property type="component" value="Unassembled WGS sequence"/>
</dbReference>
<dbReference type="STRING" id="321146.A0A139HSA5"/>
<dbReference type="PANTHER" id="PTHR15323:SF6">
    <property type="entry name" value="CELL DIVISION CYCLE PROTEIN 123 HOMOLOG"/>
    <property type="match status" value="1"/>
</dbReference>
<proteinExistence type="inferred from homology"/>
<evidence type="ECO:0000256" key="1">
    <source>
        <dbReference type="ARBA" id="ARBA00011047"/>
    </source>
</evidence>
<feature type="compositionally biased region" description="Acidic residues" evidence="2">
    <location>
        <begin position="100"/>
        <end position="114"/>
    </location>
</feature>
<dbReference type="PANTHER" id="PTHR15323">
    <property type="entry name" value="D123 PROTEIN"/>
    <property type="match status" value="1"/>
</dbReference>
<feature type="region of interest" description="Disordered" evidence="2">
    <location>
        <begin position="76"/>
        <end position="114"/>
    </location>
</feature>
<organism evidence="3 4">
    <name type="scientific">Pseudocercospora eumusae</name>
    <dbReference type="NCBI Taxonomy" id="321146"/>
    <lineage>
        <taxon>Eukaryota</taxon>
        <taxon>Fungi</taxon>
        <taxon>Dikarya</taxon>
        <taxon>Ascomycota</taxon>
        <taxon>Pezizomycotina</taxon>
        <taxon>Dothideomycetes</taxon>
        <taxon>Dothideomycetidae</taxon>
        <taxon>Mycosphaerellales</taxon>
        <taxon>Mycosphaerellaceae</taxon>
        <taxon>Pseudocercospora</taxon>
    </lineage>
</organism>
<feature type="compositionally biased region" description="Acidic residues" evidence="2">
    <location>
        <begin position="357"/>
        <end position="386"/>
    </location>
</feature>
<sequence length="453" mass="51925">MSIDNPEQNMPALLDGDAAAPHAEHTLPFPPVTKSHILNCAYSSWFPKYRAITPKSRVIPLTKPFVDYLRADAIVLPEDEDPPTPSDSDSAYVSSSTHGDDEEEEDDEEDQEDVAAEWRHVHQAIRATIAELGGKVIPKLDWSAPKDATFMNANTMECKKPSDIYLLLKSSDFITHDLEHAFDDCISESSDEEHMTTDNITYHLALRKSFPSWVPSLEFRCFVRNRKLLCISQRDLNHYGFLFKMQHRIRSIINEFFEVRLRDTFPDKSFVFDCYIPQPYEKAWLVDINPWALRTDPILFSWEELLGMDDPIEPPLESEVQEEFVRFSIDPAKTRQMLDRLRESNPEAWAALQRTEEDVDLPEEDEEATDSGDDDDDDDAADEELYLPELRLVHQGDPEAQFATPQYSAHKMPKDVVEASQNGEGLMEFAKEWRKHLERAQQADAAASSSDDE</sequence>
<dbReference type="InterPro" id="IPR009772">
    <property type="entry name" value="CDC123"/>
</dbReference>
<protein>
    <submittedName>
        <fullName evidence="3">Uncharacterized protein</fullName>
    </submittedName>
</protein>
<gene>
    <name evidence="3" type="ORF">AC578_11086</name>
</gene>
<evidence type="ECO:0000313" key="4">
    <source>
        <dbReference type="Proteomes" id="UP000070133"/>
    </source>
</evidence>
<name>A0A139HSA5_9PEZI</name>
<feature type="region of interest" description="Disordered" evidence="2">
    <location>
        <begin position="353"/>
        <end position="415"/>
    </location>
</feature>
<reference evidence="3 4" key="1">
    <citation type="submission" date="2015-07" db="EMBL/GenBank/DDBJ databases">
        <title>Comparative genomics of the Sigatoka disease complex on banana suggests a link between parallel evolutionary changes in Pseudocercospora fijiensis and Pseudocercospora eumusae and increased virulence on the banana host.</title>
        <authorList>
            <person name="Chang T.-C."/>
            <person name="Salvucci A."/>
            <person name="Crous P.W."/>
            <person name="Stergiopoulos I."/>
        </authorList>
    </citation>
    <scope>NUCLEOTIDE SEQUENCE [LARGE SCALE GENOMIC DNA]</scope>
    <source>
        <strain evidence="3 4">CBS 114824</strain>
    </source>
</reference>
<keyword evidence="4" id="KW-1185">Reference proteome</keyword>